<keyword evidence="2" id="KW-0560">Oxidoreductase</keyword>
<dbReference type="Pfam" id="PF07992">
    <property type="entry name" value="Pyr_redox_2"/>
    <property type="match status" value="1"/>
</dbReference>
<dbReference type="PRINTS" id="PR00368">
    <property type="entry name" value="FADPNR"/>
</dbReference>
<gene>
    <name evidence="4" type="ORF">IAB60_05705</name>
</gene>
<evidence type="ECO:0000259" key="3">
    <source>
        <dbReference type="Pfam" id="PF07992"/>
    </source>
</evidence>
<keyword evidence="1" id="KW-0285">Flavoprotein</keyword>
<evidence type="ECO:0000256" key="2">
    <source>
        <dbReference type="ARBA" id="ARBA00023002"/>
    </source>
</evidence>
<organism evidence="4 5">
    <name type="scientific">Candidatus Caccovicinus merdipullorum</name>
    <dbReference type="NCBI Taxonomy" id="2840724"/>
    <lineage>
        <taxon>Bacteria</taxon>
        <taxon>Bacillati</taxon>
        <taxon>Bacillota</taxon>
        <taxon>Clostridia</taxon>
        <taxon>Eubacteriales</taxon>
        <taxon>Candidatus Caccovicinus</taxon>
    </lineage>
</organism>
<reference evidence="4" key="2">
    <citation type="journal article" date="2021" name="PeerJ">
        <title>Extensive microbial diversity within the chicken gut microbiome revealed by metagenomics and culture.</title>
        <authorList>
            <person name="Gilroy R."/>
            <person name="Ravi A."/>
            <person name="Getino M."/>
            <person name="Pursley I."/>
            <person name="Horton D.L."/>
            <person name="Alikhan N.F."/>
            <person name="Baker D."/>
            <person name="Gharbi K."/>
            <person name="Hall N."/>
            <person name="Watson M."/>
            <person name="Adriaenssens E.M."/>
            <person name="Foster-Nyarko E."/>
            <person name="Jarju S."/>
            <person name="Secka A."/>
            <person name="Antonio M."/>
            <person name="Oren A."/>
            <person name="Chaudhuri R.R."/>
            <person name="La Ragione R."/>
            <person name="Hildebrand F."/>
            <person name="Pallen M.J."/>
        </authorList>
    </citation>
    <scope>NUCLEOTIDE SEQUENCE</scope>
    <source>
        <strain evidence="4">CHK123-3438</strain>
    </source>
</reference>
<dbReference type="InterPro" id="IPR036188">
    <property type="entry name" value="FAD/NAD-bd_sf"/>
</dbReference>
<reference evidence="4" key="1">
    <citation type="submission" date="2020-10" db="EMBL/GenBank/DDBJ databases">
        <authorList>
            <person name="Gilroy R."/>
        </authorList>
    </citation>
    <scope>NUCLEOTIDE SEQUENCE</scope>
    <source>
        <strain evidence="4">CHK123-3438</strain>
    </source>
</reference>
<dbReference type="GO" id="GO:0016491">
    <property type="term" value="F:oxidoreductase activity"/>
    <property type="evidence" value="ECO:0007669"/>
    <property type="project" value="UniProtKB-KW"/>
</dbReference>
<proteinExistence type="predicted"/>
<sequence>MENTAKQYDIIIIGAGPAGISAGIYGVSRGKKVLVIEKEKIGGLIGKVSTVTHYTGIVEGETGSSFAARMKRQAEAAGVPVVYETVQSVTLRGEVKKIVTDKNIYRAAKVILANGTTPRKLGIPGEEELAGHGIGRNAAMEGLDFSGKHVYVVGGADGAVKEALYLAQFASKLTLVHFEDRLGCIPEFLAKVENTPNIEVKTGTRLWGVYGGEQIESLELKDEGTGEVVRISDPGCGIFIYAGSVPNTAAYGELKLENGYIPVNARMETEIPGVYAAGDICAKQVRQAATAVAEGAVAAIHAAM</sequence>
<protein>
    <submittedName>
        <fullName evidence="4">FAD-dependent oxidoreductase</fullName>
    </submittedName>
</protein>
<dbReference type="Proteomes" id="UP000886860">
    <property type="component" value="Unassembled WGS sequence"/>
</dbReference>
<dbReference type="InterPro" id="IPR050097">
    <property type="entry name" value="Ferredoxin-NADP_redctase_2"/>
</dbReference>
<dbReference type="PANTHER" id="PTHR48105">
    <property type="entry name" value="THIOREDOXIN REDUCTASE 1-RELATED-RELATED"/>
    <property type="match status" value="1"/>
</dbReference>
<dbReference type="EMBL" id="DVKS01000095">
    <property type="protein sequence ID" value="HIT41586.1"/>
    <property type="molecule type" value="Genomic_DNA"/>
</dbReference>
<accession>A0A9D1GIS2</accession>
<comment type="caution">
    <text evidence="4">The sequence shown here is derived from an EMBL/GenBank/DDBJ whole genome shotgun (WGS) entry which is preliminary data.</text>
</comment>
<name>A0A9D1GIS2_9FIRM</name>
<evidence type="ECO:0000256" key="1">
    <source>
        <dbReference type="ARBA" id="ARBA00022630"/>
    </source>
</evidence>
<dbReference type="InterPro" id="IPR023753">
    <property type="entry name" value="FAD/NAD-binding_dom"/>
</dbReference>
<dbReference type="SUPFAM" id="SSF51905">
    <property type="entry name" value="FAD/NAD(P)-binding domain"/>
    <property type="match status" value="1"/>
</dbReference>
<evidence type="ECO:0000313" key="5">
    <source>
        <dbReference type="Proteomes" id="UP000886860"/>
    </source>
</evidence>
<feature type="domain" description="FAD/NAD(P)-binding" evidence="3">
    <location>
        <begin position="8"/>
        <end position="295"/>
    </location>
</feature>
<dbReference type="AlphaFoldDB" id="A0A9D1GIS2"/>
<evidence type="ECO:0000313" key="4">
    <source>
        <dbReference type="EMBL" id="HIT41586.1"/>
    </source>
</evidence>
<dbReference type="PRINTS" id="PR00469">
    <property type="entry name" value="PNDRDTASEII"/>
</dbReference>
<dbReference type="Gene3D" id="3.50.50.60">
    <property type="entry name" value="FAD/NAD(P)-binding domain"/>
    <property type="match status" value="2"/>
</dbReference>